<sequence length="17" mass="1966">MISHSLQSCLISIRQSY</sequence>
<dbReference type="EMBL" id="REGN01006842">
    <property type="protein sequence ID" value="RNA08139.1"/>
    <property type="molecule type" value="Genomic_DNA"/>
</dbReference>
<gene>
    <name evidence="1" type="ORF">BpHYR1_029418</name>
</gene>
<organism evidence="1 2">
    <name type="scientific">Brachionus plicatilis</name>
    <name type="common">Marine rotifer</name>
    <name type="synonym">Brachionus muelleri</name>
    <dbReference type="NCBI Taxonomy" id="10195"/>
    <lineage>
        <taxon>Eukaryota</taxon>
        <taxon>Metazoa</taxon>
        <taxon>Spiralia</taxon>
        <taxon>Gnathifera</taxon>
        <taxon>Rotifera</taxon>
        <taxon>Eurotatoria</taxon>
        <taxon>Monogononta</taxon>
        <taxon>Pseudotrocha</taxon>
        <taxon>Ploima</taxon>
        <taxon>Brachionidae</taxon>
        <taxon>Brachionus</taxon>
    </lineage>
</organism>
<proteinExistence type="predicted"/>
<comment type="caution">
    <text evidence="1">The sequence shown here is derived from an EMBL/GenBank/DDBJ whole genome shotgun (WGS) entry which is preliminary data.</text>
</comment>
<reference evidence="1 2" key="1">
    <citation type="journal article" date="2018" name="Sci. Rep.">
        <title>Genomic signatures of local adaptation to the degree of environmental predictability in rotifers.</title>
        <authorList>
            <person name="Franch-Gras L."/>
            <person name="Hahn C."/>
            <person name="Garcia-Roger E.M."/>
            <person name="Carmona M.J."/>
            <person name="Serra M."/>
            <person name="Gomez A."/>
        </authorList>
    </citation>
    <scope>NUCLEOTIDE SEQUENCE [LARGE SCALE GENOMIC DNA]</scope>
    <source>
        <strain evidence="1">HYR1</strain>
    </source>
</reference>
<evidence type="ECO:0000313" key="2">
    <source>
        <dbReference type="Proteomes" id="UP000276133"/>
    </source>
</evidence>
<dbReference type="AlphaFoldDB" id="A0A3M7QA76"/>
<evidence type="ECO:0000313" key="1">
    <source>
        <dbReference type="EMBL" id="RNA08139.1"/>
    </source>
</evidence>
<accession>A0A3M7QA76</accession>
<dbReference type="Proteomes" id="UP000276133">
    <property type="component" value="Unassembled WGS sequence"/>
</dbReference>
<protein>
    <submittedName>
        <fullName evidence="1">Uncharacterized protein</fullName>
    </submittedName>
</protein>
<keyword evidence="2" id="KW-1185">Reference proteome</keyword>
<name>A0A3M7QA76_BRAPC</name>